<keyword evidence="3" id="KW-1185">Reference proteome</keyword>
<accession>A0ABX6EHR3</accession>
<gene>
    <name evidence="2" type="ORF">F7D13_09875</name>
</gene>
<dbReference type="Pfam" id="PF00903">
    <property type="entry name" value="Glyoxalase"/>
    <property type="match status" value="1"/>
</dbReference>
<sequence length="137" mass="14857">MSNANDRGAAPKHGAVCWNELNVHDVERAKKFYSQTLGWSFEGTPMDGVTYWIISSQGARVGGMFEMKGPEFEGVPEHWLTYIGVDDVDARLEKAKAAGATICKDAFEIPGVGRMAVLQQPGGAFVAWMTPAPRPNG</sequence>
<protein>
    <submittedName>
        <fullName evidence="2">VOC family protein</fullName>
    </submittedName>
</protein>
<dbReference type="EMBL" id="CP044328">
    <property type="protein sequence ID" value="QGM94313.1"/>
    <property type="molecule type" value="Genomic_DNA"/>
</dbReference>
<reference evidence="3" key="1">
    <citation type="submission" date="2019-09" db="EMBL/GenBank/DDBJ databases">
        <title>Isolation and complete genome sequencing of Methylocystis species.</title>
        <authorList>
            <person name="Rumah B.L."/>
            <person name="Stead C.E."/>
            <person name="Stevens B.C."/>
            <person name="Minton N.P."/>
            <person name="Grosse-Honebrink A."/>
            <person name="Zhang Y."/>
        </authorList>
    </citation>
    <scope>NUCLEOTIDE SEQUENCE [LARGE SCALE GENOMIC DNA]</scope>
    <source>
        <strain evidence="3">BRCS1</strain>
    </source>
</reference>
<proteinExistence type="predicted"/>
<feature type="domain" description="VOC" evidence="1">
    <location>
        <begin position="15"/>
        <end position="131"/>
    </location>
</feature>
<dbReference type="Proteomes" id="UP000424673">
    <property type="component" value="Chromosome"/>
</dbReference>
<dbReference type="PROSITE" id="PS51819">
    <property type="entry name" value="VOC"/>
    <property type="match status" value="1"/>
</dbReference>
<dbReference type="CDD" id="cd07247">
    <property type="entry name" value="SgaA_N_like"/>
    <property type="match status" value="1"/>
</dbReference>
<dbReference type="PANTHER" id="PTHR33993:SF14">
    <property type="entry name" value="GB|AAF24581.1"/>
    <property type="match status" value="1"/>
</dbReference>
<dbReference type="PANTHER" id="PTHR33993">
    <property type="entry name" value="GLYOXALASE-RELATED"/>
    <property type="match status" value="1"/>
</dbReference>
<dbReference type="Gene3D" id="3.10.180.10">
    <property type="entry name" value="2,3-Dihydroxybiphenyl 1,2-Dioxygenase, domain 1"/>
    <property type="match status" value="1"/>
</dbReference>
<dbReference type="InterPro" id="IPR037523">
    <property type="entry name" value="VOC_core"/>
</dbReference>
<dbReference type="SUPFAM" id="SSF54593">
    <property type="entry name" value="Glyoxalase/Bleomycin resistance protein/Dihydroxybiphenyl dioxygenase"/>
    <property type="match status" value="1"/>
</dbReference>
<organism evidence="2 3">
    <name type="scientific">Methylocystis rosea</name>
    <dbReference type="NCBI Taxonomy" id="173366"/>
    <lineage>
        <taxon>Bacteria</taxon>
        <taxon>Pseudomonadati</taxon>
        <taxon>Pseudomonadota</taxon>
        <taxon>Alphaproteobacteria</taxon>
        <taxon>Hyphomicrobiales</taxon>
        <taxon>Methylocystaceae</taxon>
        <taxon>Methylocystis</taxon>
    </lineage>
</organism>
<dbReference type="InterPro" id="IPR004360">
    <property type="entry name" value="Glyas_Fos-R_dOase_dom"/>
</dbReference>
<dbReference type="InterPro" id="IPR029068">
    <property type="entry name" value="Glyas_Bleomycin-R_OHBP_Dase"/>
</dbReference>
<name>A0ABX6EHR3_9HYPH</name>
<evidence type="ECO:0000313" key="2">
    <source>
        <dbReference type="EMBL" id="QGM94313.1"/>
    </source>
</evidence>
<dbReference type="InterPro" id="IPR052164">
    <property type="entry name" value="Anthracycline_SecMetBiosynth"/>
</dbReference>
<dbReference type="RefSeq" id="WP_154452330.1">
    <property type="nucleotide sequence ID" value="NZ_CP044328.1"/>
</dbReference>
<reference evidence="2 3" key="2">
    <citation type="journal article" date="2021" name="AMB Express">
        <title>Isolation and characterisation of Methylocystis spp. for poly-3-hydroxybutyrate production using waste methane feedstocks.</title>
        <authorList>
            <person name="Rumah B.L."/>
            <person name="Stead C.E."/>
            <person name="Claxton Stevens B.H."/>
            <person name="Minton N.P."/>
            <person name="Grosse-Honebrink A."/>
            <person name="Zhang Y."/>
        </authorList>
    </citation>
    <scope>NUCLEOTIDE SEQUENCE [LARGE SCALE GENOMIC DNA]</scope>
    <source>
        <strain evidence="2 3">BRCS1</strain>
    </source>
</reference>
<evidence type="ECO:0000313" key="3">
    <source>
        <dbReference type="Proteomes" id="UP000424673"/>
    </source>
</evidence>
<evidence type="ECO:0000259" key="1">
    <source>
        <dbReference type="PROSITE" id="PS51819"/>
    </source>
</evidence>